<dbReference type="GO" id="GO:0043565">
    <property type="term" value="F:sequence-specific DNA binding"/>
    <property type="evidence" value="ECO:0007669"/>
    <property type="project" value="TreeGrafter"/>
</dbReference>
<evidence type="ECO:0000313" key="2">
    <source>
        <dbReference type="Proteomes" id="UP000050795"/>
    </source>
</evidence>
<evidence type="ECO:0008006" key="4">
    <source>
        <dbReference type="Google" id="ProtNLM"/>
    </source>
</evidence>
<dbReference type="GO" id="GO:0042796">
    <property type="term" value="P:snRNA transcription by RNA polymerase III"/>
    <property type="evidence" value="ECO:0007669"/>
    <property type="project" value="TreeGrafter"/>
</dbReference>
<dbReference type="PANTHER" id="PTHR15131:SF3">
    <property type="entry name" value="SNRNA-ACTIVATING PROTEIN COMPLEX SUBUNIT 1"/>
    <property type="match status" value="1"/>
</dbReference>
<reference evidence="2" key="1">
    <citation type="submission" date="2022-06" db="EMBL/GenBank/DDBJ databases">
        <authorList>
            <person name="Berger JAMES D."/>
            <person name="Berger JAMES D."/>
        </authorList>
    </citation>
    <scope>NUCLEOTIDE SEQUENCE [LARGE SCALE GENOMIC DNA]</scope>
</reference>
<sequence length="465" mass="53034">MKRMKPVSDRGDYFVQISFSPITGLDEDIKKFTDDFVGLGSFRFVDFANLWNKHRVIHLIHGRQNQHGLYDIIGCIFHRLVDLFQPNSSKSKFVQICALYLMYAFHGKQPIRNHVRIRVCPVSWSWIVDTAIEARDEGQLDVYYVFRKLCAANAFLFCATRQVLYPGAPLFDSPSAKDESEKDITSSSGNISDDLNLMFASRRDLRTYSLPVVKDIQSPSSGINQAVQCLNLSLSRYVESKRLLMENLKGTGGGNDMHSLESEDGLENEETEAEFLPGLNLVTFPESLNRIEMLASKLEESTKQTSLKYRYISRTNKSTASSEQSSPKANSQIIDKENNLDLPPCPATVVASGIVEKTSKKRKNSKSVYKNHLSNSRKSPRQSSSKENLIHDSEKEKEVEEKEQEEEPLDWGERIRLLKRASTWAEELAEQAKGVYKDGCHRNRRRPTKPKVITSSIRRNQRRKS</sequence>
<evidence type="ECO:0000313" key="3">
    <source>
        <dbReference type="WBParaSite" id="TREG1_66580.1"/>
    </source>
</evidence>
<dbReference type="Pfam" id="PF09808">
    <property type="entry name" value="SNAPC1"/>
    <property type="match status" value="1"/>
</dbReference>
<evidence type="ECO:0000256" key="1">
    <source>
        <dbReference type="SAM" id="MobiDB-lite"/>
    </source>
</evidence>
<reference evidence="3" key="2">
    <citation type="submission" date="2023-11" db="UniProtKB">
        <authorList>
            <consortium name="WormBaseParasite"/>
        </authorList>
    </citation>
    <scope>IDENTIFICATION</scope>
</reference>
<organism evidence="2 3">
    <name type="scientific">Trichobilharzia regenti</name>
    <name type="common">Nasal bird schistosome</name>
    <dbReference type="NCBI Taxonomy" id="157069"/>
    <lineage>
        <taxon>Eukaryota</taxon>
        <taxon>Metazoa</taxon>
        <taxon>Spiralia</taxon>
        <taxon>Lophotrochozoa</taxon>
        <taxon>Platyhelminthes</taxon>
        <taxon>Trematoda</taxon>
        <taxon>Digenea</taxon>
        <taxon>Strigeidida</taxon>
        <taxon>Schistosomatoidea</taxon>
        <taxon>Schistosomatidae</taxon>
        <taxon>Trichobilharzia</taxon>
    </lineage>
</organism>
<feature type="compositionally biased region" description="Acidic residues" evidence="1">
    <location>
        <begin position="401"/>
        <end position="410"/>
    </location>
</feature>
<dbReference type="WBParaSite" id="TREG1_66580.1">
    <property type="protein sequence ID" value="TREG1_66580.1"/>
    <property type="gene ID" value="TREG1_66580"/>
</dbReference>
<name>A0AA85K2I3_TRIRE</name>
<dbReference type="Proteomes" id="UP000050795">
    <property type="component" value="Unassembled WGS sequence"/>
</dbReference>
<dbReference type="AlphaFoldDB" id="A0AA85K2I3"/>
<dbReference type="GO" id="GO:0019185">
    <property type="term" value="C:snRNA-activating protein complex"/>
    <property type="evidence" value="ECO:0007669"/>
    <property type="project" value="TreeGrafter"/>
</dbReference>
<dbReference type="InterPro" id="IPR019188">
    <property type="entry name" value="SNAPC1"/>
</dbReference>
<feature type="region of interest" description="Disordered" evidence="1">
    <location>
        <begin position="436"/>
        <end position="465"/>
    </location>
</feature>
<dbReference type="GO" id="GO:0042795">
    <property type="term" value="P:snRNA transcription by RNA polymerase II"/>
    <property type="evidence" value="ECO:0007669"/>
    <property type="project" value="TreeGrafter"/>
</dbReference>
<feature type="region of interest" description="Disordered" evidence="1">
    <location>
        <begin position="353"/>
        <end position="412"/>
    </location>
</feature>
<proteinExistence type="predicted"/>
<keyword evidence="2" id="KW-1185">Reference proteome</keyword>
<dbReference type="PANTHER" id="PTHR15131">
    <property type="entry name" value="SMALL NUCLEAR RNA ACTIVATING COMPLEX, POLYPEPTIDE 1"/>
    <property type="match status" value="1"/>
</dbReference>
<feature type="compositionally biased region" description="Basic and acidic residues" evidence="1">
    <location>
        <begin position="388"/>
        <end position="400"/>
    </location>
</feature>
<accession>A0AA85K2I3</accession>
<feature type="compositionally biased region" description="Low complexity" evidence="1">
    <location>
        <begin position="374"/>
        <end position="386"/>
    </location>
</feature>
<protein>
    <recommendedName>
        <fullName evidence="4">snRNA-activating protein complex subunit 1</fullName>
    </recommendedName>
</protein>